<evidence type="ECO:0000313" key="1">
    <source>
        <dbReference type="EMBL" id="OWP84833.1"/>
    </source>
</evidence>
<dbReference type="AlphaFoldDB" id="A0A246GKK5"/>
<dbReference type="Proteomes" id="UP000197768">
    <property type="component" value="Unassembled WGS sequence"/>
</dbReference>
<gene>
    <name evidence="1" type="ORF">BWK59_03195</name>
</gene>
<organism evidence="1 2">
    <name type="scientific">Flavobacterium davisii</name>
    <dbReference type="NCBI Taxonomy" id="2906077"/>
    <lineage>
        <taxon>Bacteria</taxon>
        <taxon>Pseudomonadati</taxon>
        <taxon>Bacteroidota</taxon>
        <taxon>Flavobacteriia</taxon>
        <taxon>Flavobacteriales</taxon>
        <taxon>Flavobacteriaceae</taxon>
        <taxon>Flavobacterium</taxon>
    </lineage>
</organism>
<sequence length="169" mass="20406">MEMFDLPDIIELNEFGGNFEDYCEAVYEIFKKDFVDSKPIYRGTKLRLKWHPEFQGRAYTFYHMTHFGNVEDERIPDFRRMERIAWPKPIIDNSQHQYLKVWRNIRRGLGGTKERILILHEKEGYLVVLDDRGDYILPWTAYYLRSPKEVGKKLKEYEDYIKAENAKKS</sequence>
<protein>
    <submittedName>
        <fullName evidence="1">Uncharacterized protein</fullName>
    </submittedName>
</protein>
<accession>A0A246GKK5</accession>
<comment type="caution">
    <text evidence="1">The sequence shown here is derived from an EMBL/GenBank/DDBJ whole genome shotgun (WGS) entry which is preliminary data.</text>
</comment>
<name>A0A246GKK5_9FLAO</name>
<reference evidence="1 2" key="1">
    <citation type="journal article" date="2017" name="Infect. Genet. Evol.">
        <title>Comparative genome analysis of fish pathogen Flavobacterium columnare reveals extensive sequence diversity within the species.</title>
        <authorList>
            <person name="Kayansamruaj P."/>
            <person name="Dong H.T."/>
            <person name="Hirono I."/>
            <person name="Kondo H."/>
            <person name="Senapin S."/>
            <person name="Rodkhum C."/>
        </authorList>
    </citation>
    <scope>NUCLEOTIDE SEQUENCE [LARGE SCALE GENOMIC DNA]</scope>
    <source>
        <strain evidence="1 2">1215</strain>
    </source>
</reference>
<dbReference type="EMBL" id="MTCZ01000016">
    <property type="protein sequence ID" value="OWP84833.1"/>
    <property type="molecule type" value="Genomic_DNA"/>
</dbReference>
<proteinExistence type="predicted"/>
<evidence type="ECO:0000313" key="2">
    <source>
        <dbReference type="Proteomes" id="UP000197768"/>
    </source>
</evidence>